<gene>
    <name evidence="3" type="ORF">ACFFRN_39980</name>
</gene>
<dbReference type="InterPro" id="IPR036661">
    <property type="entry name" value="Luciferase-like_sf"/>
</dbReference>
<comment type="caution">
    <text evidence="3">The sequence shown here is derived from an EMBL/GenBank/DDBJ whole genome shotgun (WGS) entry which is preliminary data.</text>
</comment>
<dbReference type="PANTHER" id="PTHR43244">
    <property type="match status" value="1"/>
</dbReference>
<sequence>MSTFSVLLPFMPMRSEQIVPYAALVQASTAYRLWQGQSMLAETHQSFAYAAAMGLRVPVGTGVTLMPFRHPLEAALQARSLAAVTSNPVVAGLGPGGASVQTMVYGKPYKSPITACREYVTIVRGLLAGDDMACSGEYFSFYGSGLAALPGPPVEIGLGVLRPGMARLAGEIADVAITWLTPPGYLRDCVLPALREGAAAAGRTAPRVVAIVPVALSKPSRDPVKLVLASNQGHLHGPHYQDMLRRAGITIDTGDLAAGARALLDENVFVSGDMENLVKGFDAYREAGVDEIVLNVTGVFHTEGGPAALSELAAIITQVA</sequence>
<name>A0ABV5QBF5_9ACTN</name>
<organism evidence="3 4">
    <name type="scientific">Nonomuraea roseola</name>
    <dbReference type="NCBI Taxonomy" id="46179"/>
    <lineage>
        <taxon>Bacteria</taxon>
        <taxon>Bacillati</taxon>
        <taxon>Actinomycetota</taxon>
        <taxon>Actinomycetes</taxon>
        <taxon>Streptosporangiales</taxon>
        <taxon>Streptosporangiaceae</taxon>
        <taxon>Nonomuraea</taxon>
    </lineage>
</organism>
<dbReference type="CDD" id="cd01097">
    <property type="entry name" value="Tetrahydromethanopterin_reductase"/>
    <property type="match status" value="1"/>
</dbReference>
<keyword evidence="1" id="KW-0560">Oxidoreductase</keyword>
<dbReference type="SUPFAM" id="SSF51679">
    <property type="entry name" value="Bacterial luciferase-like"/>
    <property type="match status" value="1"/>
</dbReference>
<accession>A0ABV5QBF5</accession>
<evidence type="ECO:0000259" key="2">
    <source>
        <dbReference type="Pfam" id="PF00296"/>
    </source>
</evidence>
<evidence type="ECO:0000313" key="4">
    <source>
        <dbReference type="Proteomes" id="UP001589646"/>
    </source>
</evidence>
<dbReference type="InterPro" id="IPR050564">
    <property type="entry name" value="F420-G6PD/mer"/>
</dbReference>
<evidence type="ECO:0000256" key="1">
    <source>
        <dbReference type="ARBA" id="ARBA00023002"/>
    </source>
</evidence>
<evidence type="ECO:0000313" key="3">
    <source>
        <dbReference type="EMBL" id="MFB9532819.1"/>
    </source>
</evidence>
<protein>
    <submittedName>
        <fullName evidence="3">LLM class flavin-dependent oxidoreductase</fullName>
    </submittedName>
</protein>
<dbReference type="RefSeq" id="WP_346121571.1">
    <property type="nucleotide sequence ID" value="NZ_BAAAXC010000012.1"/>
</dbReference>
<dbReference type="EMBL" id="JBHMCE010000015">
    <property type="protein sequence ID" value="MFB9532819.1"/>
    <property type="molecule type" value="Genomic_DNA"/>
</dbReference>
<feature type="domain" description="Luciferase-like" evidence="2">
    <location>
        <begin position="29"/>
        <end position="291"/>
    </location>
</feature>
<dbReference type="Gene3D" id="3.20.20.30">
    <property type="entry name" value="Luciferase-like domain"/>
    <property type="match status" value="1"/>
</dbReference>
<dbReference type="InterPro" id="IPR011251">
    <property type="entry name" value="Luciferase-like_dom"/>
</dbReference>
<dbReference type="PANTHER" id="PTHR43244:SF1">
    <property type="entry name" value="5,10-METHYLENETETRAHYDROMETHANOPTERIN REDUCTASE"/>
    <property type="match status" value="1"/>
</dbReference>
<proteinExistence type="predicted"/>
<reference evidence="3 4" key="1">
    <citation type="submission" date="2024-09" db="EMBL/GenBank/DDBJ databases">
        <authorList>
            <person name="Sun Q."/>
            <person name="Mori K."/>
        </authorList>
    </citation>
    <scope>NUCLEOTIDE SEQUENCE [LARGE SCALE GENOMIC DNA]</scope>
    <source>
        <strain evidence="3 4">JCM 3323</strain>
    </source>
</reference>
<keyword evidence="4" id="KW-1185">Reference proteome</keyword>
<dbReference type="Pfam" id="PF00296">
    <property type="entry name" value="Bac_luciferase"/>
    <property type="match status" value="1"/>
</dbReference>
<dbReference type="Proteomes" id="UP001589646">
    <property type="component" value="Unassembled WGS sequence"/>
</dbReference>